<protein>
    <recommendedName>
        <fullName evidence="3">F-box domain-containing protein</fullName>
    </recommendedName>
</protein>
<sequence>MQSPFRGYLNTNYIPTDAEIDHIRAHLAPHETELARLTALIHDLTVQRDQIRDYIVSHRALISQPRRLPQDVLEEIFLACLPTDHNAVMVPAQPPLLLGRVCSLWRSIAFAMPRLWASTHISVSFVVQREERKTAMVDWLTRSAPLPLHISCDYWDGYHEYNPIISALLPFSPRWRALHISNMWSFHLLAGTNAPLLEDVQISFQHGLDDEILASKLFRGIKSGRVNISAYDVSALVPTTQFTWVHLTHLALESLGGDRGLDHGAAANLL</sequence>
<comment type="caution">
    <text evidence="1">The sequence shown here is derived from an EMBL/GenBank/DDBJ whole genome shotgun (WGS) entry which is preliminary data.</text>
</comment>
<evidence type="ECO:0000313" key="1">
    <source>
        <dbReference type="EMBL" id="KAF7343948.1"/>
    </source>
</evidence>
<gene>
    <name evidence="1" type="ORF">MVEN_01683600</name>
</gene>
<reference evidence="1" key="1">
    <citation type="submission" date="2020-05" db="EMBL/GenBank/DDBJ databases">
        <title>Mycena genomes resolve the evolution of fungal bioluminescence.</title>
        <authorList>
            <person name="Tsai I.J."/>
        </authorList>
    </citation>
    <scope>NUCLEOTIDE SEQUENCE</scope>
    <source>
        <strain evidence="1">CCC161011</strain>
    </source>
</reference>
<dbReference type="EMBL" id="JACAZI010000015">
    <property type="protein sequence ID" value="KAF7343948.1"/>
    <property type="molecule type" value="Genomic_DNA"/>
</dbReference>
<dbReference type="Proteomes" id="UP000620124">
    <property type="component" value="Unassembled WGS sequence"/>
</dbReference>
<organism evidence="1 2">
    <name type="scientific">Mycena venus</name>
    <dbReference type="NCBI Taxonomy" id="2733690"/>
    <lineage>
        <taxon>Eukaryota</taxon>
        <taxon>Fungi</taxon>
        <taxon>Dikarya</taxon>
        <taxon>Basidiomycota</taxon>
        <taxon>Agaricomycotina</taxon>
        <taxon>Agaricomycetes</taxon>
        <taxon>Agaricomycetidae</taxon>
        <taxon>Agaricales</taxon>
        <taxon>Marasmiineae</taxon>
        <taxon>Mycenaceae</taxon>
        <taxon>Mycena</taxon>
    </lineage>
</organism>
<dbReference type="OrthoDB" id="3221235at2759"/>
<dbReference type="AlphaFoldDB" id="A0A8H7CQN7"/>
<proteinExistence type="predicted"/>
<accession>A0A8H7CQN7</accession>
<keyword evidence="2" id="KW-1185">Reference proteome</keyword>
<name>A0A8H7CQN7_9AGAR</name>
<evidence type="ECO:0000313" key="2">
    <source>
        <dbReference type="Proteomes" id="UP000620124"/>
    </source>
</evidence>
<evidence type="ECO:0008006" key="3">
    <source>
        <dbReference type="Google" id="ProtNLM"/>
    </source>
</evidence>